<proteinExistence type="inferred from homology"/>
<dbReference type="SUPFAM" id="SSF50129">
    <property type="entry name" value="GroES-like"/>
    <property type="match status" value="1"/>
</dbReference>
<evidence type="ECO:0000256" key="1">
    <source>
        <dbReference type="ARBA" id="ARBA00008072"/>
    </source>
</evidence>
<dbReference type="InterPro" id="IPR013154">
    <property type="entry name" value="ADH-like_N"/>
</dbReference>
<protein>
    <submittedName>
        <fullName evidence="6">Unnamed protein product</fullName>
    </submittedName>
</protein>
<keyword evidence="2" id="KW-0547">Nucleotide-binding</keyword>
<dbReference type="PANTHER" id="PTHR45348">
    <property type="entry name" value="HYPOTHETICAL OXIDOREDUCTASE (EUROFUNG)"/>
    <property type="match status" value="1"/>
</dbReference>
<accession>A0AAN4Z050</accession>
<dbReference type="Gene3D" id="3.40.50.720">
    <property type="entry name" value="NAD(P)-binding Rossmann-like Domain"/>
    <property type="match status" value="2"/>
</dbReference>
<dbReference type="GO" id="GO:0016651">
    <property type="term" value="F:oxidoreductase activity, acting on NAD(P)H"/>
    <property type="evidence" value="ECO:0007669"/>
    <property type="project" value="InterPro"/>
</dbReference>
<dbReference type="InterPro" id="IPR036291">
    <property type="entry name" value="NAD(P)-bd_dom_sf"/>
</dbReference>
<dbReference type="AlphaFoldDB" id="A0AAN4Z050"/>
<dbReference type="Proteomes" id="UP001165205">
    <property type="component" value="Unassembled WGS sequence"/>
</dbReference>
<gene>
    <name evidence="6" type="ORF">Aory04_001274600</name>
</gene>
<sequence length="308" mass="33011">MMPPVNEAAWILAPKGDLKRFSAAYNSPLEDELVIENHAVAIQPFDANVRARAYIDVPYPFILGNGVAGTVHEVGSSVTRFKKGDRVVSDTPVYQVKQSKYGGWQKFVVSREATTAKIPTSTTFEDAAAIPFSLLTAVAALHLHLGMNKPGTKCSGKVLIWSASGSVGGYAVQYAAGVISKLKGLGPYDFIMTASGDAIGASALSEVLQPGGGTFASVRPQSDEMHLAGNVHLVYDFFSMTTQKPENTAFTEWWYRDYLPGALGGNVTPTPLEKRPGGLNKIQEACADVLEGRASKKLVLDPQADVFE</sequence>
<dbReference type="InterPro" id="IPR011032">
    <property type="entry name" value="GroES-like_sf"/>
</dbReference>
<evidence type="ECO:0000259" key="5">
    <source>
        <dbReference type="SMART" id="SM00829"/>
    </source>
</evidence>
<evidence type="ECO:0000313" key="7">
    <source>
        <dbReference type="Proteomes" id="UP001165205"/>
    </source>
</evidence>
<dbReference type="Pfam" id="PF08240">
    <property type="entry name" value="ADH_N"/>
    <property type="match status" value="1"/>
</dbReference>
<keyword evidence="3" id="KW-0521">NADP</keyword>
<comment type="similarity">
    <text evidence="1">Belongs to the zinc-containing alcohol dehydrogenase family.</text>
</comment>
<feature type="domain" description="Enoyl reductase (ER)" evidence="5">
    <location>
        <begin position="16"/>
        <end position="300"/>
    </location>
</feature>
<reference evidence="6" key="1">
    <citation type="submission" date="2023-04" db="EMBL/GenBank/DDBJ databases">
        <title>Aspergillus oryzae NBRC 4228.</title>
        <authorList>
            <person name="Ichikawa N."/>
            <person name="Sato H."/>
            <person name="Tonouchi N."/>
        </authorList>
    </citation>
    <scope>NUCLEOTIDE SEQUENCE</scope>
    <source>
        <strain evidence="6">NBRC 4228</strain>
    </source>
</reference>
<dbReference type="PANTHER" id="PTHR45348:SF2">
    <property type="entry name" value="ZINC-TYPE ALCOHOL DEHYDROGENASE-LIKE PROTEIN C2E1P3.01"/>
    <property type="match status" value="1"/>
</dbReference>
<dbReference type="InterPro" id="IPR047122">
    <property type="entry name" value="Trans-enoyl_RdTase-like"/>
</dbReference>
<keyword evidence="4" id="KW-0560">Oxidoreductase</keyword>
<evidence type="ECO:0000256" key="2">
    <source>
        <dbReference type="ARBA" id="ARBA00022741"/>
    </source>
</evidence>
<dbReference type="InterPro" id="IPR020843">
    <property type="entry name" value="ER"/>
</dbReference>
<comment type="caution">
    <text evidence="6">The sequence shown here is derived from an EMBL/GenBank/DDBJ whole genome shotgun (WGS) entry which is preliminary data.</text>
</comment>
<name>A0AAN4Z050_ASPOZ</name>
<dbReference type="EMBL" id="BSYA01000270">
    <property type="protein sequence ID" value="GMG37984.1"/>
    <property type="molecule type" value="Genomic_DNA"/>
</dbReference>
<evidence type="ECO:0000256" key="3">
    <source>
        <dbReference type="ARBA" id="ARBA00022857"/>
    </source>
</evidence>
<dbReference type="Gene3D" id="3.90.180.10">
    <property type="entry name" value="Medium-chain alcohol dehydrogenases, catalytic domain"/>
    <property type="match status" value="2"/>
</dbReference>
<evidence type="ECO:0000256" key="4">
    <source>
        <dbReference type="ARBA" id="ARBA00023002"/>
    </source>
</evidence>
<dbReference type="SUPFAM" id="SSF51735">
    <property type="entry name" value="NAD(P)-binding Rossmann-fold domains"/>
    <property type="match status" value="1"/>
</dbReference>
<dbReference type="SMART" id="SM00829">
    <property type="entry name" value="PKS_ER"/>
    <property type="match status" value="1"/>
</dbReference>
<organism evidence="6 7">
    <name type="scientific">Aspergillus oryzae</name>
    <name type="common">Yellow koji mold</name>
    <dbReference type="NCBI Taxonomy" id="5062"/>
    <lineage>
        <taxon>Eukaryota</taxon>
        <taxon>Fungi</taxon>
        <taxon>Dikarya</taxon>
        <taxon>Ascomycota</taxon>
        <taxon>Pezizomycotina</taxon>
        <taxon>Eurotiomycetes</taxon>
        <taxon>Eurotiomycetidae</taxon>
        <taxon>Eurotiales</taxon>
        <taxon>Aspergillaceae</taxon>
        <taxon>Aspergillus</taxon>
        <taxon>Aspergillus subgen. Circumdati</taxon>
    </lineage>
</organism>
<evidence type="ECO:0000313" key="6">
    <source>
        <dbReference type="EMBL" id="GMG37984.1"/>
    </source>
</evidence>
<dbReference type="CDD" id="cd08249">
    <property type="entry name" value="enoyl_reductase_like"/>
    <property type="match status" value="1"/>
</dbReference>
<dbReference type="GO" id="GO:0000166">
    <property type="term" value="F:nucleotide binding"/>
    <property type="evidence" value="ECO:0007669"/>
    <property type="project" value="UniProtKB-KW"/>
</dbReference>